<name>A0A6P6NNJ3_CARAU</name>
<dbReference type="KEGG" id="caua:113084454"/>
<keyword evidence="3" id="KW-1185">Reference proteome</keyword>
<dbReference type="PANTHER" id="PTHR46609:SF7">
    <property type="match status" value="1"/>
</dbReference>
<keyword evidence="1" id="KW-0863">Zinc-finger</keyword>
<accession>A0A6P6NNJ3</accession>
<dbReference type="PROSITE" id="PS50966">
    <property type="entry name" value="ZF_SWIM"/>
    <property type="match status" value="1"/>
</dbReference>
<feature type="domain" description="SWIM-type" evidence="2">
    <location>
        <begin position="33"/>
        <end position="69"/>
    </location>
</feature>
<dbReference type="InterPro" id="IPR019080">
    <property type="entry name" value="YqaJ_viral_recombinase"/>
</dbReference>
<dbReference type="AlphaFoldDB" id="A0A6P6NNJ3"/>
<dbReference type="SUPFAM" id="SSF52980">
    <property type="entry name" value="Restriction endonuclease-like"/>
    <property type="match status" value="1"/>
</dbReference>
<keyword evidence="1" id="KW-0479">Metal-binding</keyword>
<gene>
    <name evidence="4" type="primary">LOC113084454</name>
</gene>
<proteinExistence type="predicted"/>
<organism evidence="3 4">
    <name type="scientific">Carassius auratus</name>
    <name type="common">Goldfish</name>
    <dbReference type="NCBI Taxonomy" id="7957"/>
    <lineage>
        <taxon>Eukaryota</taxon>
        <taxon>Metazoa</taxon>
        <taxon>Chordata</taxon>
        <taxon>Craniata</taxon>
        <taxon>Vertebrata</taxon>
        <taxon>Euteleostomi</taxon>
        <taxon>Actinopterygii</taxon>
        <taxon>Neopterygii</taxon>
        <taxon>Teleostei</taxon>
        <taxon>Ostariophysi</taxon>
        <taxon>Cypriniformes</taxon>
        <taxon>Cyprinidae</taxon>
        <taxon>Cyprininae</taxon>
        <taxon>Carassius</taxon>
    </lineage>
</organism>
<dbReference type="Proteomes" id="UP000515129">
    <property type="component" value="Unplaced"/>
</dbReference>
<dbReference type="RefSeq" id="XP_026110625.1">
    <property type="nucleotide sequence ID" value="XM_026254840.1"/>
</dbReference>
<evidence type="ECO:0000256" key="1">
    <source>
        <dbReference type="PROSITE-ProRule" id="PRU00325"/>
    </source>
</evidence>
<dbReference type="GeneID" id="113084454"/>
<evidence type="ECO:0000313" key="3">
    <source>
        <dbReference type="Proteomes" id="UP000515129"/>
    </source>
</evidence>
<dbReference type="GO" id="GO:0006281">
    <property type="term" value="P:DNA repair"/>
    <property type="evidence" value="ECO:0007669"/>
    <property type="project" value="UniProtKB-ARBA"/>
</dbReference>
<dbReference type="Pfam" id="PF09588">
    <property type="entry name" value="YqaJ"/>
    <property type="match status" value="1"/>
</dbReference>
<dbReference type="GO" id="GO:0008270">
    <property type="term" value="F:zinc ion binding"/>
    <property type="evidence" value="ECO:0007669"/>
    <property type="project" value="UniProtKB-KW"/>
</dbReference>
<evidence type="ECO:0000259" key="2">
    <source>
        <dbReference type="PROSITE" id="PS50966"/>
    </source>
</evidence>
<protein>
    <submittedName>
        <fullName evidence="4">Uncharacterized protein LOC113084454</fullName>
    </submittedName>
</protein>
<dbReference type="InterPro" id="IPR011335">
    <property type="entry name" value="Restrct_endonuc-II-like"/>
</dbReference>
<dbReference type="InterPro" id="IPR051703">
    <property type="entry name" value="NF-kappa-B_Signaling_Reg"/>
</dbReference>
<dbReference type="InterPro" id="IPR011604">
    <property type="entry name" value="PDDEXK-like_dom_sf"/>
</dbReference>
<dbReference type="InterPro" id="IPR007527">
    <property type="entry name" value="Znf_SWIM"/>
</dbReference>
<dbReference type="PANTHER" id="PTHR46609">
    <property type="entry name" value="EXONUCLEASE, PHAGE-TYPE/RECB, C-TERMINAL DOMAIN-CONTAINING PROTEIN"/>
    <property type="match status" value="1"/>
</dbReference>
<dbReference type="Gene3D" id="3.90.320.10">
    <property type="match status" value="1"/>
</dbReference>
<sequence>MSTASFKPPLLHQEVSVRRGLKCMYPVTSITTKIVFVDSSPVEMCNAECSCVAGTALCNHTVALLYQTAHYSQLNLTAVPPVLSCTETEQRWHKPRTMGVKPGRVGDMVVVSTKPKQRTVADGVRSTLYKAVQGDLPDQDVLKVSEIYKDFSTDIAPLITTLSINANIALVDSALGKVQEGSPISFHHPVPVSRTVIYHPDCPPPPLLPLDGYRLEPTSCQFVCRQQQQLHLQSLETTLDMARRIEAATRKQSDSVEWYRVRKPRITSSRFREVCHVRGQSSSEHLAERIRRGTAQTAAMKRGLALEPVAIQEYCRTKNTNFWPCGFVIHPDVPWLGSSPDGVIFDPTERPPFGLLEIKCPNAKSYVDCSYLKLHSGTMQLKSQHSYYWQVQGQLLITGIVWCDFVVFAEDDMLIQRIYQDNEVARIIREKGDYFFFIFTFSTQNRKLMNIHVNSIHGNSFSREPNITQHRPLHVSVYLNPQIDAQQKPDAEIKAASISAAATAKRDPTLKPRIALLEETGR</sequence>
<evidence type="ECO:0000313" key="4">
    <source>
        <dbReference type="RefSeq" id="XP_026110625.1"/>
    </source>
</evidence>
<reference evidence="4" key="1">
    <citation type="submission" date="2025-08" db="UniProtKB">
        <authorList>
            <consortium name="RefSeq"/>
        </authorList>
    </citation>
    <scope>IDENTIFICATION</scope>
    <source>
        <strain evidence="4">Wakin</strain>
        <tissue evidence="4">Muscle</tissue>
    </source>
</reference>
<dbReference type="OrthoDB" id="261614at2759"/>
<dbReference type="CDD" id="cd22343">
    <property type="entry name" value="PDDEXK_lambda_exonuclease-like"/>
    <property type="match status" value="1"/>
</dbReference>
<keyword evidence="1" id="KW-0862">Zinc</keyword>